<evidence type="ECO:0000313" key="1">
    <source>
        <dbReference type="EMBL" id="MCI46793.1"/>
    </source>
</evidence>
<comment type="caution">
    <text evidence="1">The sequence shown here is derived from an EMBL/GenBank/DDBJ whole genome shotgun (WGS) entry which is preliminary data.</text>
</comment>
<dbReference type="EMBL" id="LXQA010362746">
    <property type="protein sequence ID" value="MCI46793.1"/>
    <property type="molecule type" value="Genomic_DNA"/>
</dbReference>
<sequence>MSVKKVPQEVEEVPCDNVSFHKAAYAQRWNYVCKRRFAMERELGKDILECEEIVELIKVAGLMKTVWGVKDCYEKLVREFLVN</sequence>
<name>A0A392SCX6_9FABA</name>
<proteinExistence type="predicted"/>
<dbReference type="AlphaFoldDB" id="A0A392SCX6"/>
<dbReference type="Proteomes" id="UP000265520">
    <property type="component" value="Unassembled WGS sequence"/>
</dbReference>
<accession>A0A392SCX6</accession>
<organism evidence="1 2">
    <name type="scientific">Trifolium medium</name>
    <dbReference type="NCBI Taxonomy" id="97028"/>
    <lineage>
        <taxon>Eukaryota</taxon>
        <taxon>Viridiplantae</taxon>
        <taxon>Streptophyta</taxon>
        <taxon>Embryophyta</taxon>
        <taxon>Tracheophyta</taxon>
        <taxon>Spermatophyta</taxon>
        <taxon>Magnoliopsida</taxon>
        <taxon>eudicotyledons</taxon>
        <taxon>Gunneridae</taxon>
        <taxon>Pentapetalae</taxon>
        <taxon>rosids</taxon>
        <taxon>fabids</taxon>
        <taxon>Fabales</taxon>
        <taxon>Fabaceae</taxon>
        <taxon>Papilionoideae</taxon>
        <taxon>50 kb inversion clade</taxon>
        <taxon>NPAAA clade</taxon>
        <taxon>Hologalegina</taxon>
        <taxon>IRL clade</taxon>
        <taxon>Trifolieae</taxon>
        <taxon>Trifolium</taxon>
    </lineage>
</organism>
<keyword evidence="2" id="KW-1185">Reference proteome</keyword>
<feature type="non-terminal residue" evidence="1">
    <location>
        <position position="83"/>
    </location>
</feature>
<evidence type="ECO:0000313" key="2">
    <source>
        <dbReference type="Proteomes" id="UP000265520"/>
    </source>
</evidence>
<protein>
    <submittedName>
        <fullName evidence="1">Envelope-like protein</fullName>
    </submittedName>
</protein>
<reference evidence="1 2" key="1">
    <citation type="journal article" date="2018" name="Front. Plant Sci.">
        <title>Red Clover (Trifolium pratense) and Zigzag Clover (T. medium) - A Picture of Genomic Similarities and Differences.</title>
        <authorList>
            <person name="Dluhosova J."/>
            <person name="Istvanek J."/>
            <person name="Nedelnik J."/>
            <person name="Repkova J."/>
        </authorList>
    </citation>
    <scope>NUCLEOTIDE SEQUENCE [LARGE SCALE GENOMIC DNA]</scope>
    <source>
        <strain evidence="2">cv. 10/8</strain>
        <tissue evidence="1">Leaf</tissue>
    </source>
</reference>